<comment type="caution">
    <text evidence="1">The sequence shown here is derived from an EMBL/GenBank/DDBJ whole genome shotgun (WGS) entry which is preliminary data.</text>
</comment>
<dbReference type="RefSeq" id="WP_271889503.1">
    <property type="nucleotide sequence ID" value="NZ_JAQBIE010000015.1"/>
</dbReference>
<dbReference type="Gene3D" id="3.30.420.310">
    <property type="entry name" value="2-keto-3-deoxy-galactonokinase, C-terminal domain"/>
    <property type="match status" value="1"/>
</dbReference>
<dbReference type="EMBL" id="JAQBIE010000015">
    <property type="protein sequence ID" value="MDB6178383.1"/>
    <property type="molecule type" value="Genomic_DNA"/>
</dbReference>
<keyword evidence="2" id="KW-1185">Reference proteome</keyword>
<dbReference type="InterPro" id="IPR042257">
    <property type="entry name" value="DGOK_C"/>
</dbReference>
<reference evidence="1" key="1">
    <citation type="submission" date="2022-12" db="EMBL/GenBank/DDBJ databases">
        <title>Paracoccus onchidii sp. nov., isolated from a marine invertebrate from the South China Sea.</title>
        <authorList>
            <person name="Xu S."/>
            <person name="Liu Z."/>
            <person name="Xu Y."/>
        </authorList>
    </citation>
    <scope>NUCLEOTIDE SEQUENCE</scope>
    <source>
        <strain evidence="1">Z330</strain>
    </source>
</reference>
<dbReference type="Pfam" id="PF05035">
    <property type="entry name" value="DGOK"/>
    <property type="match status" value="1"/>
</dbReference>
<dbReference type="Gene3D" id="3.30.420.300">
    <property type="entry name" value="2-keto-3-deoxy-galactonokinase, substrate binding domain"/>
    <property type="match status" value="1"/>
</dbReference>
<protein>
    <submittedName>
        <fullName evidence="1">2-dehydro-3-deoxygalactonokinase</fullName>
    </submittedName>
</protein>
<organism evidence="1 2">
    <name type="scientific">Paracoccus onchidii</name>
    <dbReference type="NCBI Taxonomy" id="3017813"/>
    <lineage>
        <taxon>Bacteria</taxon>
        <taxon>Pseudomonadati</taxon>
        <taxon>Pseudomonadota</taxon>
        <taxon>Alphaproteobacteria</taxon>
        <taxon>Rhodobacterales</taxon>
        <taxon>Paracoccaceae</taxon>
        <taxon>Paracoccus</taxon>
    </lineage>
</organism>
<evidence type="ECO:0000313" key="2">
    <source>
        <dbReference type="Proteomes" id="UP001165641"/>
    </source>
</evidence>
<dbReference type="Proteomes" id="UP001165641">
    <property type="component" value="Unassembled WGS sequence"/>
</dbReference>
<sequence length="309" mass="33178">MTKPELVAIDWGSTSFRMWLIGPDGEILAERRSAEGMIHCNRTGFADVLLSHLQALNVAPDVPVIACGMVGARQGWVEAPYLDTGVPLDQLTQHVARADFSRNPVTILPGVAQRGIGAPDVIRGEETQAMGLVDQGEAVVVMPGTHSKWVELKDRAIHRFSTYMTGELFAIISAHSTVAPSLEADHVISESDPGFVQGLEMALDDPSNALETLFSLRAGVLLQELAPDAAKGKLSGLLIGAELAMARRRYHDVDVHLVASGKAAALYGAALEMAGMAYRRQDAETLSRQGLIYAAKNLELLNDKSYAPA</sequence>
<dbReference type="InterPro" id="IPR007729">
    <property type="entry name" value="DGOK"/>
</dbReference>
<dbReference type="SUPFAM" id="SSF53067">
    <property type="entry name" value="Actin-like ATPase domain"/>
    <property type="match status" value="1"/>
</dbReference>
<dbReference type="CDD" id="cd24012">
    <property type="entry name" value="ASKHA_NBD_KDGal-kinase"/>
    <property type="match status" value="1"/>
</dbReference>
<proteinExistence type="predicted"/>
<gene>
    <name evidence="1" type="ORF">PAF17_12830</name>
</gene>
<accession>A0ABT4ZGC0</accession>
<name>A0ABT4ZGC0_9RHOB</name>
<dbReference type="InterPro" id="IPR042258">
    <property type="entry name" value="DGOK_N"/>
</dbReference>
<evidence type="ECO:0000313" key="1">
    <source>
        <dbReference type="EMBL" id="MDB6178383.1"/>
    </source>
</evidence>
<dbReference type="InterPro" id="IPR043129">
    <property type="entry name" value="ATPase_NBD"/>
</dbReference>